<evidence type="ECO:0000259" key="2">
    <source>
        <dbReference type="Pfam" id="PF13556"/>
    </source>
</evidence>
<dbReference type="Pfam" id="PF25906">
    <property type="entry name" value="PucR-like_N"/>
    <property type="match status" value="1"/>
</dbReference>
<dbReference type="STRING" id="1206085.SAMN05443575_0981"/>
<feature type="domain" description="PucR-like N-terminal" evidence="3">
    <location>
        <begin position="23"/>
        <end position="186"/>
    </location>
</feature>
<dbReference type="InterPro" id="IPR042070">
    <property type="entry name" value="PucR_C-HTH_sf"/>
</dbReference>
<feature type="compositionally biased region" description="Low complexity" evidence="1">
    <location>
        <begin position="1"/>
        <end position="10"/>
    </location>
</feature>
<reference evidence="4 5" key="1">
    <citation type="submission" date="2016-11" db="EMBL/GenBank/DDBJ databases">
        <authorList>
            <person name="Jaros S."/>
            <person name="Januszkiewicz K."/>
            <person name="Wedrychowicz H."/>
        </authorList>
    </citation>
    <scope>NUCLEOTIDE SEQUENCE [LARGE SCALE GENOMIC DNA]</scope>
    <source>
        <strain evidence="4 5">DSM 45627</strain>
    </source>
</reference>
<evidence type="ECO:0000313" key="4">
    <source>
        <dbReference type="EMBL" id="SHF81940.1"/>
    </source>
</evidence>
<dbReference type="AlphaFoldDB" id="A0A1M5ES44"/>
<accession>A0A1M5ES44</accession>
<dbReference type="Proteomes" id="UP000186132">
    <property type="component" value="Unassembled WGS sequence"/>
</dbReference>
<evidence type="ECO:0000256" key="1">
    <source>
        <dbReference type="SAM" id="MobiDB-lite"/>
    </source>
</evidence>
<dbReference type="EMBL" id="FQVU01000001">
    <property type="protein sequence ID" value="SHF81940.1"/>
    <property type="molecule type" value="Genomic_DNA"/>
</dbReference>
<dbReference type="PANTHER" id="PTHR33744">
    <property type="entry name" value="CARBOHYDRATE DIACID REGULATOR"/>
    <property type="match status" value="1"/>
</dbReference>
<feature type="region of interest" description="Disordered" evidence="1">
    <location>
        <begin position="1"/>
        <end position="23"/>
    </location>
</feature>
<feature type="domain" description="PucR C-terminal helix-turn-helix" evidence="2">
    <location>
        <begin position="347"/>
        <end position="403"/>
    </location>
</feature>
<keyword evidence="5" id="KW-1185">Reference proteome</keyword>
<protein>
    <submittedName>
        <fullName evidence="4">PucR C-terminal helix-turn-helix domain-containing protein</fullName>
    </submittedName>
</protein>
<sequence length="416" mass="45530">MTAPEDAAAPEWPPRRRSPRRRAVPRELAHYMRPVLDELTAEITDEVHHRIAEYGPGPDSVNLTSTRLVITQAVRYFVDHVADPHASRAQLDETLHRLGRGMAYEGRSPEALRSAYHIGAGMAWKRLHALAARRGLPAGILGDLGEELFAFIDSLAEQSSQGYLEAQAQLTDAAHQWRGRVLELVLAGRAAPHGELAAHAAAGGWVVPESVALVAISPTPGVELPSVRMLHPSALGTLHADDPVVLLPAPLTDAMRDEIAILFADHRVAIGCDVPLLDAASSLRWARRTLELARTGLIADAPVLDCRDHVGTLWVHAEPLLAEIVVGSTLAPLFAEPRNSRRILGMTLLHWISTQNPSAPAMAEVLGVHPQTVRYRLKRLRDIFGDRIDDPQTRLEMFFALRATGPRWNDGQPAPD</sequence>
<dbReference type="Pfam" id="PF13556">
    <property type="entry name" value="HTH_30"/>
    <property type="match status" value="1"/>
</dbReference>
<dbReference type="InterPro" id="IPR025736">
    <property type="entry name" value="PucR_C-HTH_dom"/>
</dbReference>
<dbReference type="RefSeq" id="WP_143167975.1">
    <property type="nucleotide sequence ID" value="NZ_FQVU01000001.1"/>
</dbReference>
<dbReference type="InterPro" id="IPR051448">
    <property type="entry name" value="CdaR-like_regulators"/>
</dbReference>
<organism evidence="4 5">
    <name type="scientific">Jatrophihabitans endophyticus</name>
    <dbReference type="NCBI Taxonomy" id="1206085"/>
    <lineage>
        <taxon>Bacteria</taxon>
        <taxon>Bacillati</taxon>
        <taxon>Actinomycetota</taxon>
        <taxon>Actinomycetes</taxon>
        <taxon>Jatrophihabitantales</taxon>
        <taxon>Jatrophihabitantaceae</taxon>
        <taxon>Jatrophihabitans</taxon>
    </lineage>
</organism>
<proteinExistence type="predicted"/>
<name>A0A1M5ES44_9ACTN</name>
<dbReference type="Gene3D" id="1.10.10.2840">
    <property type="entry name" value="PucR C-terminal helix-turn-helix domain"/>
    <property type="match status" value="1"/>
</dbReference>
<dbReference type="OrthoDB" id="5243741at2"/>
<dbReference type="InterPro" id="IPR058663">
    <property type="entry name" value="PucR-like_N"/>
</dbReference>
<evidence type="ECO:0000259" key="3">
    <source>
        <dbReference type="Pfam" id="PF25906"/>
    </source>
</evidence>
<dbReference type="PANTHER" id="PTHR33744:SF1">
    <property type="entry name" value="DNA-BINDING TRANSCRIPTIONAL ACTIVATOR ADER"/>
    <property type="match status" value="1"/>
</dbReference>
<gene>
    <name evidence="4" type="ORF">SAMN05443575_0981</name>
</gene>
<evidence type="ECO:0000313" key="5">
    <source>
        <dbReference type="Proteomes" id="UP000186132"/>
    </source>
</evidence>